<gene>
    <name evidence="1" type="ORF">GTW09_12800</name>
</gene>
<protein>
    <submittedName>
        <fullName evidence="1">Uncharacterized protein</fullName>
    </submittedName>
</protein>
<evidence type="ECO:0000313" key="2">
    <source>
        <dbReference type="Proteomes" id="UP000478837"/>
    </source>
</evidence>
<organism evidence="1 2">
    <name type="scientific">Alteromonas hispanica</name>
    <dbReference type="NCBI Taxonomy" id="315421"/>
    <lineage>
        <taxon>Bacteria</taxon>
        <taxon>Pseudomonadati</taxon>
        <taxon>Pseudomonadota</taxon>
        <taxon>Gammaproteobacteria</taxon>
        <taxon>Alteromonadales</taxon>
        <taxon>Alteromonadaceae</taxon>
        <taxon>Alteromonas/Salinimonas group</taxon>
        <taxon>Alteromonas</taxon>
    </lineage>
</organism>
<dbReference type="AlphaFoldDB" id="A0A6L9MVX9"/>
<proteinExistence type="predicted"/>
<name>A0A6L9MVX9_9ALTE</name>
<dbReference type="EMBL" id="JAAAWP010000008">
    <property type="protein sequence ID" value="NDW22404.1"/>
    <property type="molecule type" value="Genomic_DNA"/>
</dbReference>
<dbReference type="RefSeq" id="WP_163112207.1">
    <property type="nucleotide sequence ID" value="NZ_JAAAWP010000008.1"/>
</dbReference>
<dbReference type="Proteomes" id="UP000478837">
    <property type="component" value="Unassembled WGS sequence"/>
</dbReference>
<sequence length="54" mass="5937">MTYNKVFEVNLGKVVISTECALMALDDNNPLSEKEMSAFKLTSQGMKTHDIATA</sequence>
<keyword evidence="2" id="KW-1185">Reference proteome</keyword>
<reference evidence="1 2" key="1">
    <citation type="submission" date="2020-01" db="EMBL/GenBank/DDBJ databases">
        <title>Genomes of bacteria type strains.</title>
        <authorList>
            <person name="Chen J."/>
            <person name="Zhu S."/>
            <person name="Yang J."/>
        </authorList>
    </citation>
    <scope>NUCLEOTIDE SEQUENCE [LARGE SCALE GENOMIC DNA]</scope>
    <source>
        <strain evidence="1 2">LMG 22958</strain>
    </source>
</reference>
<accession>A0A6L9MVX9</accession>
<evidence type="ECO:0000313" key="1">
    <source>
        <dbReference type="EMBL" id="NDW22404.1"/>
    </source>
</evidence>
<comment type="caution">
    <text evidence="1">The sequence shown here is derived from an EMBL/GenBank/DDBJ whole genome shotgun (WGS) entry which is preliminary data.</text>
</comment>